<evidence type="ECO:0000256" key="4">
    <source>
        <dbReference type="ARBA" id="ARBA00012483"/>
    </source>
</evidence>
<dbReference type="PANTHER" id="PTHR45877">
    <property type="entry name" value="E3 UBIQUITIN-PROTEIN LIGASE SIAH2"/>
    <property type="match status" value="1"/>
</dbReference>
<dbReference type="Pfam" id="PF21362">
    <property type="entry name" value="Sina_RING"/>
    <property type="match status" value="2"/>
</dbReference>
<organism evidence="13 14">
    <name type="scientific">Diabrotica virgifera virgifera</name>
    <name type="common">western corn rootworm</name>
    <dbReference type="NCBI Taxonomy" id="50390"/>
    <lineage>
        <taxon>Eukaryota</taxon>
        <taxon>Metazoa</taxon>
        <taxon>Ecdysozoa</taxon>
        <taxon>Arthropoda</taxon>
        <taxon>Hexapoda</taxon>
        <taxon>Insecta</taxon>
        <taxon>Pterygota</taxon>
        <taxon>Neoptera</taxon>
        <taxon>Endopterygota</taxon>
        <taxon>Coleoptera</taxon>
        <taxon>Polyphaga</taxon>
        <taxon>Cucujiformia</taxon>
        <taxon>Chrysomeloidea</taxon>
        <taxon>Chrysomelidae</taxon>
        <taxon>Galerucinae</taxon>
        <taxon>Diabroticina</taxon>
        <taxon>Diabroticites</taxon>
        <taxon>Diabrotica</taxon>
    </lineage>
</organism>
<dbReference type="SUPFAM" id="SSF57850">
    <property type="entry name" value="RING/U-box"/>
    <property type="match status" value="1"/>
</dbReference>
<dbReference type="RefSeq" id="XP_050511099.1">
    <property type="nucleotide sequence ID" value="XM_050655142.1"/>
</dbReference>
<dbReference type="InterPro" id="IPR004162">
    <property type="entry name" value="SINA-like_animal"/>
</dbReference>
<evidence type="ECO:0000256" key="9">
    <source>
        <dbReference type="ARBA" id="ARBA00022833"/>
    </source>
</evidence>
<evidence type="ECO:0000256" key="8">
    <source>
        <dbReference type="ARBA" id="ARBA00022786"/>
    </source>
</evidence>
<keyword evidence="9" id="KW-0862">Zinc</keyword>
<evidence type="ECO:0000256" key="6">
    <source>
        <dbReference type="ARBA" id="ARBA00022723"/>
    </source>
</evidence>
<keyword evidence="14" id="KW-1185">Reference proteome</keyword>
<feature type="domain" description="RING-type" evidence="11">
    <location>
        <begin position="26"/>
        <end position="61"/>
    </location>
</feature>
<evidence type="ECO:0000259" key="12">
    <source>
        <dbReference type="PROSITE" id="PS51081"/>
    </source>
</evidence>
<evidence type="ECO:0000256" key="7">
    <source>
        <dbReference type="ARBA" id="ARBA00022771"/>
    </source>
</evidence>
<dbReference type="Gene3D" id="3.30.40.10">
    <property type="entry name" value="Zinc/RING finger domain, C3HC4 (zinc finger)"/>
    <property type="match status" value="3"/>
</dbReference>
<dbReference type="PROSITE" id="PS51081">
    <property type="entry name" value="ZF_SIAH"/>
    <property type="match status" value="1"/>
</dbReference>
<dbReference type="EC" id="2.3.2.27" evidence="4"/>
<dbReference type="InterPro" id="IPR001841">
    <property type="entry name" value="Znf_RING"/>
</dbReference>
<evidence type="ECO:0000256" key="3">
    <source>
        <dbReference type="ARBA" id="ARBA00009119"/>
    </source>
</evidence>
<dbReference type="PROSITE" id="PS50089">
    <property type="entry name" value="ZF_RING_2"/>
    <property type="match status" value="2"/>
</dbReference>
<keyword evidence="7 10" id="KW-0863">Zinc-finger</keyword>
<comment type="similarity">
    <text evidence="3">Belongs to the SINA (Seven in absentia) family.</text>
</comment>
<evidence type="ECO:0000256" key="1">
    <source>
        <dbReference type="ARBA" id="ARBA00000900"/>
    </source>
</evidence>
<evidence type="ECO:0000259" key="11">
    <source>
        <dbReference type="PROSITE" id="PS50089"/>
    </source>
</evidence>
<dbReference type="InterPro" id="IPR013010">
    <property type="entry name" value="Znf_SIAH"/>
</dbReference>
<sequence>MVTITNMITIEALMTFEKNLISKFECPVCFKYMNPPIRLCLSGHSYCNQCFEKLKNCALCRANKSPYRCIVLEQIHATLTFPCRYLDQGCNFSGKGDLMTTHQEYCEFSSVLCPLSMATNETIVKSLISNFECPVCFKYMHPPIGQCVSGHSFCTHCFETIENCALCKAEKSPYRCILLEQIHACLLFPCKYCDQGCIFSGKSDSLTTHEEYCEFSSVSCPLRFVRYRSCNWKGMRSEIIGHCKTNHPGKIVFQKEITRTVTTFYPVADRRKIHYQYHYILLYIHDTLFRCYWDVNAESGLMRFAVYSLDKPSFDKTFLFKIGIFLKNTGKEVVSLLGPCYPLKNDNNKFIGNMYLTTNFDMIKDLCDTSGTLRYSIEIIDRKLVLPQIIDIENKTENEIENKIKS</sequence>
<dbReference type="EnsemblMetazoa" id="XM_050655147.1">
    <property type="protein sequence ID" value="XP_050511104.1"/>
    <property type="gene ID" value="LOC126887513"/>
</dbReference>
<dbReference type="PANTHER" id="PTHR45877:SF2">
    <property type="entry name" value="E3 UBIQUITIN-PROTEIN LIGASE SINA-RELATED"/>
    <property type="match status" value="1"/>
</dbReference>
<evidence type="ECO:0000256" key="2">
    <source>
        <dbReference type="ARBA" id="ARBA00004906"/>
    </source>
</evidence>
<accession>A0ABM5KLM4</accession>
<evidence type="ECO:0000313" key="14">
    <source>
        <dbReference type="Proteomes" id="UP001652700"/>
    </source>
</evidence>
<dbReference type="SMART" id="SM00184">
    <property type="entry name" value="RING"/>
    <property type="match status" value="2"/>
</dbReference>
<dbReference type="EnsemblMetazoa" id="XM_050655142.1">
    <property type="protein sequence ID" value="XP_050511099.1"/>
    <property type="gene ID" value="LOC126887513"/>
</dbReference>
<keyword evidence="6" id="KW-0479">Metal-binding</keyword>
<evidence type="ECO:0000313" key="13">
    <source>
        <dbReference type="EnsemblMetazoa" id="XP_050511099.1"/>
    </source>
</evidence>
<name>A0ABM5KLM4_DIAVI</name>
<evidence type="ECO:0000256" key="10">
    <source>
        <dbReference type="PROSITE-ProRule" id="PRU00455"/>
    </source>
</evidence>
<reference evidence="13" key="1">
    <citation type="submission" date="2025-05" db="UniProtKB">
        <authorList>
            <consortium name="EnsemblMetazoa"/>
        </authorList>
    </citation>
    <scope>IDENTIFICATION</scope>
</reference>
<dbReference type="SUPFAM" id="SSF49599">
    <property type="entry name" value="TRAF domain-like"/>
    <property type="match status" value="1"/>
</dbReference>
<feature type="domain" description="RING-type" evidence="11">
    <location>
        <begin position="133"/>
        <end position="168"/>
    </location>
</feature>
<comment type="pathway">
    <text evidence="2">Protein modification; protein ubiquitination.</text>
</comment>
<dbReference type="Proteomes" id="UP001652700">
    <property type="component" value="Unplaced"/>
</dbReference>
<dbReference type="Pfam" id="PF21361">
    <property type="entry name" value="Sina_ZnF"/>
    <property type="match status" value="1"/>
</dbReference>
<protein>
    <recommendedName>
        <fullName evidence="4">RING-type E3 ubiquitin transferase</fullName>
        <ecNumber evidence="4">2.3.2.27</ecNumber>
    </recommendedName>
</protein>
<dbReference type="RefSeq" id="XP_050511104.1">
    <property type="nucleotide sequence ID" value="XM_050655147.1"/>
</dbReference>
<keyword evidence="8" id="KW-0833">Ubl conjugation pathway</keyword>
<keyword evidence="5" id="KW-0808">Transferase</keyword>
<proteinExistence type="inferred from homology"/>
<dbReference type="InterPro" id="IPR013083">
    <property type="entry name" value="Znf_RING/FYVE/PHD"/>
</dbReference>
<dbReference type="InterPro" id="IPR049548">
    <property type="entry name" value="Sina-like_RING"/>
</dbReference>
<feature type="domain" description="SIAH-type" evidence="12">
    <location>
        <begin position="185"/>
        <end position="248"/>
    </location>
</feature>
<dbReference type="GeneID" id="126887513"/>
<evidence type="ECO:0000256" key="5">
    <source>
        <dbReference type="ARBA" id="ARBA00022679"/>
    </source>
</evidence>
<comment type="catalytic activity">
    <reaction evidence="1">
        <text>S-ubiquitinyl-[E2 ubiquitin-conjugating enzyme]-L-cysteine + [acceptor protein]-L-lysine = [E2 ubiquitin-conjugating enzyme]-L-cysteine + N(6)-ubiquitinyl-[acceptor protein]-L-lysine.</text>
        <dbReference type="EC" id="2.3.2.27"/>
    </reaction>
</comment>